<evidence type="ECO:0000256" key="10">
    <source>
        <dbReference type="ARBA" id="ARBA00023136"/>
    </source>
</evidence>
<evidence type="ECO:0000256" key="2">
    <source>
        <dbReference type="ARBA" id="ARBA00004922"/>
    </source>
</evidence>
<keyword evidence="4" id="KW-0328">Glycosyltransferase</keyword>
<feature type="region of interest" description="Disordered" evidence="17">
    <location>
        <begin position="79"/>
        <end position="105"/>
    </location>
</feature>
<evidence type="ECO:0000256" key="13">
    <source>
        <dbReference type="ARBA" id="ARBA00036348"/>
    </source>
</evidence>
<keyword evidence="9" id="KW-0333">Golgi apparatus</keyword>
<evidence type="ECO:0000256" key="8">
    <source>
        <dbReference type="ARBA" id="ARBA00022989"/>
    </source>
</evidence>
<evidence type="ECO:0000256" key="11">
    <source>
        <dbReference type="ARBA" id="ARBA00023157"/>
    </source>
</evidence>
<keyword evidence="12" id="KW-0325">Glycoprotein</keyword>
<keyword evidence="18" id="KW-1185">Reference proteome</keyword>
<sequence>MRYRSIEKIFALIVLLSSGVYIYNVRVMSRRCNAGILRCNFALWLKEKTLFYERIQRSHADVMSLDATVATAAGTTAGTTRAGTTAGTTRAGTTRAGTTARAAGTRARAAGMRAGGSLPWDPDLREDEKLAAKEWLLARKKYNISFDKDDDYFRESNALADNCSASLRRVVGRKPLLQRVFDFNVPVLLRKGHFSPEEFDRLSKYRTPYGWKGMNMSDVEDAVDMLSHPECREMFTHRLQDGGGGGGGGRDAEKCVRCAVVGNGGILNGSMMGEEIDSHDYVFRVNGAITAGFERDVGNRTSFYFFSTNTMKNSMRAYRKFGFVHPPWSKETRYVFVPCGHQDYYMVTAAFRRALVNKGPDKKDKPWKYFGSDDVDRKFKMLHPDFLRYLKNNFLPSTRLQSKFKDIYRPSTGGIALLTALHTCDQVSAYGFITSTYKHFPDHYYDQKQKLVFYANHDLNFERILWKMLRKSQVMTLFQGKPPKKF</sequence>
<dbReference type="GO" id="GO:0001665">
    <property type="term" value="F:alpha-N-acetylgalactosaminide alpha-2,6-sialyltransferase activity"/>
    <property type="evidence" value="ECO:0007669"/>
    <property type="project" value="UniProtKB-EC"/>
</dbReference>
<dbReference type="Pfam" id="PF00777">
    <property type="entry name" value="Glyco_transf_29"/>
    <property type="match status" value="1"/>
</dbReference>
<keyword evidence="7" id="KW-0735">Signal-anchor</keyword>
<evidence type="ECO:0000256" key="16">
    <source>
        <dbReference type="ARBA" id="ARBA00052285"/>
    </source>
</evidence>
<keyword evidence="5" id="KW-0808">Transferase</keyword>
<reference evidence="19" key="1">
    <citation type="submission" date="2025-08" db="UniProtKB">
        <authorList>
            <consortium name="RefSeq"/>
        </authorList>
    </citation>
    <scope>IDENTIFICATION</scope>
    <source>
        <tissue evidence="19">Sperm</tissue>
    </source>
</reference>
<protein>
    <recommendedName>
        <fullName evidence="14">alpha-N-acetylgalactosaminide alpha-2,6-sialyltransferase</fullName>
        <ecNumber evidence="14">2.4.3.3</ecNumber>
    </recommendedName>
</protein>
<evidence type="ECO:0000256" key="4">
    <source>
        <dbReference type="ARBA" id="ARBA00022676"/>
    </source>
</evidence>
<dbReference type="EC" id="2.4.3.3" evidence="14"/>
<evidence type="ECO:0000256" key="9">
    <source>
        <dbReference type="ARBA" id="ARBA00023034"/>
    </source>
</evidence>
<dbReference type="AlphaFoldDB" id="A0AAJ7TXY9"/>
<comment type="catalytic activity">
    <reaction evidence="13">
        <text>a beta-D-galactosyl-(1-&gt;3)-N-acetyl-alpha-D-galactosaminyl derivative + CMP-N-acetyl-beta-neuraminate = a beta-D-galactosyl-(1-&gt;3)-[N-acetyl-alpha-neuraminyl-(2-&gt;6)]-N-acetyl-alpha-D-galactosaminyl derivative + CMP + H(+)</text>
        <dbReference type="Rhea" id="RHEA:11136"/>
        <dbReference type="ChEBI" id="CHEBI:15378"/>
        <dbReference type="ChEBI" id="CHEBI:57812"/>
        <dbReference type="ChEBI" id="CHEBI:60377"/>
        <dbReference type="ChEBI" id="CHEBI:133470"/>
        <dbReference type="ChEBI" id="CHEBI:140764"/>
        <dbReference type="EC" id="2.4.3.3"/>
    </reaction>
    <physiologicalReaction direction="left-to-right" evidence="13">
        <dbReference type="Rhea" id="RHEA:11137"/>
    </physiologicalReaction>
</comment>
<evidence type="ECO:0000256" key="5">
    <source>
        <dbReference type="ARBA" id="ARBA00022679"/>
    </source>
</evidence>
<evidence type="ECO:0000256" key="17">
    <source>
        <dbReference type="SAM" id="MobiDB-lite"/>
    </source>
</evidence>
<evidence type="ECO:0000256" key="15">
    <source>
        <dbReference type="ARBA" id="ARBA00050664"/>
    </source>
</evidence>
<keyword evidence="6" id="KW-0812">Transmembrane</keyword>
<comment type="subcellular location">
    <subcellularLocation>
        <location evidence="1">Golgi apparatus membrane</location>
        <topology evidence="1">Single-pass type II membrane protein</topology>
    </subcellularLocation>
</comment>
<dbReference type="Gene3D" id="3.90.1480.20">
    <property type="entry name" value="Glycosyl transferase family 29"/>
    <property type="match status" value="1"/>
</dbReference>
<dbReference type="FunFam" id="3.90.1480.20:FF:000015">
    <property type="entry name" value="Lactosylceramide alpha-2,3-sialyltransferase"/>
    <property type="match status" value="1"/>
</dbReference>
<evidence type="ECO:0000256" key="12">
    <source>
        <dbReference type="ARBA" id="ARBA00023180"/>
    </source>
</evidence>
<comment type="catalytic activity">
    <reaction evidence="16">
        <text>a 3-O-[N-acetyl-alpha-D-galactosaminyl]-L-threonyl-[protein] + CMP-N-acetyl-beta-neuraminate = a 3-O-[N-acetyl-alpha-neuraminosyl-(2-&gt;6)-N-acetyl-alpha-D-galactosaminyl]-L-threonyl-[protein] + CMP + H(+)</text>
        <dbReference type="Rhea" id="RHEA:81643"/>
        <dbReference type="Rhea" id="RHEA-COMP:11689"/>
        <dbReference type="Rhea" id="RHEA-COMP:19720"/>
        <dbReference type="ChEBI" id="CHEBI:15378"/>
        <dbReference type="ChEBI" id="CHEBI:57812"/>
        <dbReference type="ChEBI" id="CHEBI:60377"/>
        <dbReference type="ChEBI" id="CHEBI:87075"/>
        <dbReference type="ChEBI" id="CHEBI:231970"/>
    </reaction>
    <physiologicalReaction direction="left-to-right" evidence="16">
        <dbReference type="Rhea" id="RHEA:81644"/>
    </physiologicalReaction>
</comment>
<comment type="catalytic activity">
    <reaction evidence="15">
        <text>a 3-O-[N-acetyl-alpha-neuraminyl-(2-&gt;3)-beta-D-galactosyl-(1-&gt;3)-N-acetyl-alpha-D-galactosaminyl]-L-threonyl-[protein] + CMP-N-acetyl-beta-neuraminate = a 3-O-{alpha-Neu5Ac-(2-&gt;3)-beta-D-Gal-(1-&gt;3)-[alpha-Neu5Ac-(2-&gt;6)]-alpha-D-GalNAc}-L-threonyl-[protein] + CMP + H(+)</text>
        <dbReference type="Rhea" id="RHEA:81659"/>
        <dbReference type="Rhea" id="RHEA-COMP:14417"/>
        <dbReference type="Rhea" id="RHEA-COMP:16763"/>
        <dbReference type="ChEBI" id="CHEBI:15378"/>
        <dbReference type="ChEBI" id="CHEBI:57812"/>
        <dbReference type="ChEBI" id="CHEBI:60377"/>
        <dbReference type="ChEBI" id="CHEBI:139598"/>
        <dbReference type="ChEBI" id="CHEBI:156398"/>
    </reaction>
    <physiologicalReaction direction="left-to-right" evidence="15">
        <dbReference type="Rhea" id="RHEA:81660"/>
    </physiologicalReaction>
</comment>
<evidence type="ECO:0000256" key="6">
    <source>
        <dbReference type="ARBA" id="ARBA00022692"/>
    </source>
</evidence>
<dbReference type="PANTHER" id="PTHR45941">
    <property type="entry name" value="ALPHA-N-ACETYLGALACTOSAMINIDE ALPHA-2,6-SIALYLTRANSFERASE 2-LIKE-RELATED"/>
    <property type="match status" value="1"/>
</dbReference>
<comment type="pathway">
    <text evidence="2">Protein modification; protein glycosylation.</text>
</comment>
<comment type="similarity">
    <text evidence="3">Belongs to the glycosyltransferase 29 family.</text>
</comment>
<keyword evidence="10" id="KW-0472">Membrane</keyword>
<dbReference type="KEGG" id="pmrn:116951588"/>
<dbReference type="InterPro" id="IPR001675">
    <property type="entry name" value="Glyco_trans_29"/>
</dbReference>
<accession>A0AAJ7TXY9</accession>
<name>A0AAJ7TXY9_PETMA</name>
<evidence type="ECO:0000256" key="1">
    <source>
        <dbReference type="ARBA" id="ARBA00004323"/>
    </source>
</evidence>
<dbReference type="GO" id="GO:0000139">
    <property type="term" value="C:Golgi membrane"/>
    <property type="evidence" value="ECO:0007669"/>
    <property type="project" value="UniProtKB-SubCell"/>
</dbReference>
<keyword evidence="8" id="KW-1133">Transmembrane helix</keyword>
<proteinExistence type="inferred from homology"/>
<evidence type="ECO:0000256" key="7">
    <source>
        <dbReference type="ARBA" id="ARBA00022968"/>
    </source>
</evidence>
<dbReference type="InterPro" id="IPR038578">
    <property type="entry name" value="GT29-like_sf"/>
</dbReference>
<gene>
    <name evidence="19" type="primary">LOC116951588</name>
</gene>
<dbReference type="RefSeq" id="XP_032826228.1">
    <property type="nucleotide sequence ID" value="XM_032970337.1"/>
</dbReference>
<evidence type="ECO:0000256" key="14">
    <source>
        <dbReference type="ARBA" id="ARBA00039109"/>
    </source>
</evidence>
<dbReference type="PANTHER" id="PTHR45941:SF2">
    <property type="entry name" value="ALPHA-N-ACETYLGALACTOSAMINIDE ALPHA-2,6-SIALYLTRANSFERASE 2-LIKE"/>
    <property type="match status" value="1"/>
</dbReference>
<dbReference type="Proteomes" id="UP001318040">
    <property type="component" value="Chromosome 43"/>
</dbReference>
<keyword evidence="11" id="KW-1015">Disulfide bond</keyword>
<evidence type="ECO:0000256" key="3">
    <source>
        <dbReference type="ARBA" id="ARBA00006003"/>
    </source>
</evidence>
<organism evidence="18 19">
    <name type="scientific">Petromyzon marinus</name>
    <name type="common">Sea lamprey</name>
    <dbReference type="NCBI Taxonomy" id="7757"/>
    <lineage>
        <taxon>Eukaryota</taxon>
        <taxon>Metazoa</taxon>
        <taxon>Chordata</taxon>
        <taxon>Craniata</taxon>
        <taxon>Vertebrata</taxon>
        <taxon>Cyclostomata</taxon>
        <taxon>Hyperoartia</taxon>
        <taxon>Petromyzontiformes</taxon>
        <taxon>Petromyzontidae</taxon>
        <taxon>Petromyzon</taxon>
    </lineage>
</organism>
<evidence type="ECO:0000313" key="18">
    <source>
        <dbReference type="Proteomes" id="UP001318040"/>
    </source>
</evidence>
<evidence type="ECO:0000313" key="19">
    <source>
        <dbReference type="RefSeq" id="XP_032826228.1"/>
    </source>
</evidence>